<dbReference type="GO" id="GO:0035591">
    <property type="term" value="F:signaling adaptor activity"/>
    <property type="evidence" value="ECO:0007669"/>
    <property type="project" value="TreeGrafter"/>
</dbReference>
<dbReference type="GO" id="GO:0098858">
    <property type="term" value="C:actin-based cell projection"/>
    <property type="evidence" value="ECO:0007669"/>
    <property type="project" value="TreeGrafter"/>
</dbReference>
<accession>A0A8S9ZWQ4</accession>
<comment type="similarity">
    <text evidence="1">Belongs to the ABI family.</text>
</comment>
<dbReference type="Gene3D" id="6.10.140.1620">
    <property type="match status" value="1"/>
</dbReference>
<protein>
    <submittedName>
        <fullName evidence="2">SH3 domain-containing protein</fullName>
    </submittedName>
</protein>
<dbReference type="GO" id="GO:0031209">
    <property type="term" value="C:SCAR complex"/>
    <property type="evidence" value="ECO:0007669"/>
    <property type="project" value="TreeGrafter"/>
</dbReference>
<keyword evidence="3" id="KW-1185">Reference proteome</keyword>
<comment type="caution">
    <text evidence="2">The sequence shown here is derived from an EMBL/GenBank/DDBJ whole genome shotgun (WGS) entry which is preliminary data.</text>
</comment>
<proteinExistence type="inferred from homology"/>
<dbReference type="OrthoDB" id="2159336at2759"/>
<dbReference type="Proteomes" id="UP000605970">
    <property type="component" value="Unassembled WGS sequence"/>
</dbReference>
<gene>
    <name evidence="2" type="ORF">Mgra_00002950</name>
</gene>
<dbReference type="GO" id="GO:0001764">
    <property type="term" value="P:neuron migration"/>
    <property type="evidence" value="ECO:0007669"/>
    <property type="project" value="TreeGrafter"/>
</dbReference>
<evidence type="ECO:0000256" key="1">
    <source>
        <dbReference type="ARBA" id="ARBA00010020"/>
    </source>
</evidence>
<evidence type="ECO:0000313" key="2">
    <source>
        <dbReference type="EMBL" id="KAF7637691.1"/>
    </source>
</evidence>
<evidence type="ECO:0000313" key="3">
    <source>
        <dbReference type="Proteomes" id="UP000605970"/>
    </source>
</evidence>
<dbReference type="PANTHER" id="PTHR10460:SF0">
    <property type="entry name" value="ABELSON INTERACTING PROTEIN, ISOFORM D"/>
    <property type="match status" value="1"/>
</dbReference>
<dbReference type="InterPro" id="IPR028457">
    <property type="entry name" value="ABI"/>
</dbReference>
<dbReference type="GO" id="GO:0017124">
    <property type="term" value="F:SH3 domain binding"/>
    <property type="evidence" value="ECO:0007669"/>
    <property type="project" value="TreeGrafter"/>
</dbReference>
<dbReference type="GO" id="GO:0030027">
    <property type="term" value="C:lamellipodium"/>
    <property type="evidence" value="ECO:0007669"/>
    <property type="project" value="TreeGrafter"/>
</dbReference>
<name>A0A8S9ZWQ4_9BILA</name>
<dbReference type="EMBL" id="JABEBT010000018">
    <property type="protein sequence ID" value="KAF7637691.1"/>
    <property type="molecule type" value="Genomic_DNA"/>
</dbReference>
<sequence>MDTETGIYRRNILHQNIRDLLDSSLPAQISQLEESTSRLEHLAAYCEANYLQSQNKSDALLSTKQCALQSLAGVAYIIGELSRSLQNSLELEQINLSQKTGEIENICQAT</sequence>
<organism evidence="2 3">
    <name type="scientific">Meloidogyne graminicola</name>
    <dbReference type="NCBI Taxonomy" id="189291"/>
    <lineage>
        <taxon>Eukaryota</taxon>
        <taxon>Metazoa</taxon>
        <taxon>Ecdysozoa</taxon>
        <taxon>Nematoda</taxon>
        <taxon>Chromadorea</taxon>
        <taxon>Rhabditida</taxon>
        <taxon>Tylenchina</taxon>
        <taxon>Tylenchomorpha</taxon>
        <taxon>Tylenchoidea</taxon>
        <taxon>Meloidogynidae</taxon>
        <taxon>Meloidogyninae</taxon>
        <taxon>Meloidogyne</taxon>
    </lineage>
</organism>
<reference evidence="2" key="1">
    <citation type="journal article" date="2020" name="Ecol. Evol.">
        <title>Genome structure and content of the rice root-knot nematode (Meloidogyne graminicola).</title>
        <authorList>
            <person name="Phan N.T."/>
            <person name="Danchin E.G.J."/>
            <person name="Klopp C."/>
            <person name="Perfus-Barbeoch L."/>
            <person name="Kozlowski D.K."/>
            <person name="Koutsovoulos G.D."/>
            <person name="Lopez-Roques C."/>
            <person name="Bouchez O."/>
            <person name="Zahm M."/>
            <person name="Besnard G."/>
            <person name="Bellafiore S."/>
        </authorList>
    </citation>
    <scope>NUCLEOTIDE SEQUENCE</scope>
    <source>
        <strain evidence="2">VN-18</strain>
    </source>
</reference>
<dbReference type="AlphaFoldDB" id="A0A8S9ZWQ4"/>
<dbReference type="PANTHER" id="PTHR10460">
    <property type="entry name" value="ABL INTERACTOR FAMILY MEMBER"/>
    <property type="match status" value="1"/>
</dbReference>